<organism evidence="17 18">
    <name type="scientific">Candidatus Allofournierella merdipullorum</name>
    <dbReference type="NCBI Taxonomy" id="2838595"/>
    <lineage>
        <taxon>Bacteria</taxon>
        <taxon>Bacillati</taxon>
        <taxon>Bacillota</taxon>
        <taxon>Clostridia</taxon>
        <taxon>Eubacteriales</taxon>
        <taxon>Oscillospiraceae</taxon>
        <taxon>Allofournierella</taxon>
    </lineage>
</organism>
<dbReference type="GO" id="GO:0004527">
    <property type="term" value="F:exonuclease activity"/>
    <property type="evidence" value="ECO:0007669"/>
    <property type="project" value="UniProtKB-KW"/>
</dbReference>
<evidence type="ECO:0000256" key="9">
    <source>
        <dbReference type="ARBA" id="ARBA00023204"/>
    </source>
</evidence>
<dbReference type="Gene3D" id="3.90.320.10">
    <property type="match status" value="1"/>
</dbReference>
<proteinExistence type="predicted"/>
<name>A0A9D2E2V3_9FIRM</name>
<dbReference type="AlphaFoldDB" id="A0A9D2E2V3"/>
<dbReference type="PROSITE" id="PS51198">
    <property type="entry name" value="UVRD_HELICASE_ATP_BIND"/>
    <property type="match status" value="1"/>
</dbReference>
<dbReference type="PANTHER" id="PTHR11070:SF48">
    <property type="entry name" value="ATP-DEPENDENT HELICASE_NUCLEASE SUBUNIT A"/>
    <property type="match status" value="1"/>
</dbReference>
<keyword evidence="6" id="KW-0269">Exonuclease</keyword>
<dbReference type="GO" id="GO:0005524">
    <property type="term" value="F:ATP binding"/>
    <property type="evidence" value="ECO:0007669"/>
    <property type="project" value="UniProtKB-UniRule"/>
</dbReference>
<evidence type="ECO:0000256" key="13">
    <source>
        <dbReference type="ARBA" id="ARBA00048988"/>
    </source>
</evidence>
<evidence type="ECO:0000256" key="2">
    <source>
        <dbReference type="ARBA" id="ARBA00022741"/>
    </source>
</evidence>
<dbReference type="InterPro" id="IPR038726">
    <property type="entry name" value="PDDEXK_AddAB-type"/>
</dbReference>
<dbReference type="InterPro" id="IPR027417">
    <property type="entry name" value="P-loop_NTPase"/>
</dbReference>
<dbReference type="InterPro" id="IPR014016">
    <property type="entry name" value="UvrD-like_ATP-bd"/>
</dbReference>
<evidence type="ECO:0000256" key="5">
    <source>
        <dbReference type="ARBA" id="ARBA00022806"/>
    </source>
</evidence>
<gene>
    <name evidence="17" type="ORF">H9813_01660</name>
</gene>
<dbReference type="EC" id="5.6.2.4" evidence="12"/>
<keyword evidence="3" id="KW-0227">DNA damage</keyword>
<keyword evidence="5 14" id="KW-0347">Helicase</keyword>
<keyword evidence="2 14" id="KW-0547">Nucleotide-binding</keyword>
<dbReference type="Pfam" id="PF12705">
    <property type="entry name" value="PDDEXK_1"/>
    <property type="match status" value="1"/>
</dbReference>
<sequence length="1155" mass="124652">MQFTKDQQTAIDHEGSALLVSAAAGSGKTAVLVERAVRLLTREQDPVPADKLLIVTFTRAAAASLRAKLAARLADEQRKQPGSAWLRRQRMLLQRASIGTIDSFCLQLVQTHFGKLDIPPDFSTADGPQLARLRAGALADALENAYTDPDFCAFADLYGKSRSDKQAARVLEQLYDFLSSMPFPEESLEKLAADWAGDGPLDATAWGKALRAEGLRGAQCALSLALENLAEAEEDGELGNYLPALQSDVDAARAVEAAVASAPWNDILETFRGLAYQPLKAVRGYKGCSMERIKARREILKKIFGRLQETVFVCTEEEFAADRAAAAPLVAALVRTEQDFIRRFWQAKAEEKLLEFSDVEHLALRLLQTPDGQRTELAAQLWREYAAVMVDEYQDTNALQDALYAALAAPNGENLFFVGDLKQSIYRFRQADPEVFRDKLSRYAPYGQPGPQKVFLDANFRSAPGVIDGVNAIFEAVMSGEVGGVDYGPGEKLVPGLGDLSAYGGYAGGCEVQVLEGGGPAAEAAFIARRIRELTDPASGFTVRGETGERPAAYEDFCILTRSRSNFDIYADALEAAGIPVYVDRAENLLDAPEVRVLASLVRVLDNPAQDVHLAAVMLGLAGFEPDDLVRLRTLRPQGSFYGAVSAAAEEKTAAFMDWLRGLQRLAQTLPVDRLMEEIFLRTGCLAAAGAMEEGQARRQNLRRFAAFAADCGKNGLAGVVRAMDAALAEGGVPGPEQGQSRPGCVTIMTVHRSKGLEFPVVIAAGLDRPFNREDLIAPVVLHPRLGLGLTLRAGTGGTYTTAALRAVQAAQTADAVSEEMRVLYVAATRARDRLLLTMSLKNPDKALERLAAQLTAGGLCRPYLLQHCASRADWVLQALLTHPSAGCLRGLVNAPVPARARPLGHTLTVAFQPAEEPAESLPAAAGLPAAAPDAALAAALAQRLAWHDPAAALQTVPAKVSVTALAHTEEELTPARPAFMYKEGLTGAEQGSALHAFLQHADLAAAAQDPEGEGRRQLEKKLLAAEQHRSLPWAQLRRFFESDAFARMRAAESLLREYAFITSVPAEQLSPGAAGRGARVLVQGVADVVLEFENHLEILDYKTDRGKDEARLVSAYAAQLRMYAAAIGRRFAKPVTKLTLYSFALGREIDVPLG</sequence>
<evidence type="ECO:0000313" key="18">
    <source>
        <dbReference type="Proteomes" id="UP000824035"/>
    </source>
</evidence>
<dbReference type="InterPro" id="IPR000212">
    <property type="entry name" value="DNA_helicase_UvrD/REP"/>
</dbReference>
<feature type="domain" description="UvrD-like helicase ATP-binding" evidence="15">
    <location>
        <begin position="1"/>
        <end position="463"/>
    </location>
</feature>
<dbReference type="Proteomes" id="UP000824035">
    <property type="component" value="Unassembled WGS sequence"/>
</dbReference>
<evidence type="ECO:0000313" key="17">
    <source>
        <dbReference type="EMBL" id="HIZ29929.1"/>
    </source>
</evidence>
<dbReference type="GO" id="GO:0033202">
    <property type="term" value="C:DNA helicase complex"/>
    <property type="evidence" value="ECO:0007669"/>
    <property type="project" value="TreeGrafter"/>
</dbReference>
<dbReference type="SUPFAM" id="SSF52540">
    <property type="entry name" value="P-loop containing nucleoside triphosphate hydrolases"/>
    <property type="match status" value="1"/>
</dbReference>
<evidence type="ECO:0000256" key="4">
    <source>
        <dbReference type="ARBA" id="ARBA00022801"/>
    </source>
</evidence>
<keyword evidence="9" id="KW-0234">DNA repair</keyword>
<evidence type="ECO:0000259" key="16">
    <source>
        <dbReference type="PROSITE" id="PS51217"/>
    </source>
</evidence>
<keyword evidence="8" id="KW-0238">DNA-binding</keyword>
<accession>A0A9D2E2V3</accession>
<keyword evidence="1" id="KW-0540">Nuclease</keyword>
<evidence type="ECO:0000256" key="12">
    <source>
        <dbReference type="ARBA" id="ARBA00034808"/>
    </source>
</evidence>
<evidence type="ECO:0000256" key="1">
    <source>
        <dbReference type="ARBA" id="ARBA00022722"/>
    </source>
</evidence>
<feature type="domain" description="UvrD-like helicase C-terminal" evidence="16">
    <location>
        <begin position="457"/>
        <end position="756"/>
    </location>
</feature>
<dbReference type="PANTHER" id="PTHR11070">
    <property type="entry name" value="UVRD / RECB / PCRA DNA HELICASE FAMILY MEMBER"/>
    <property type="match status" value="1"/>
</dbReference>
<evidence type="ECO:0000256" key="11">
    <source>
        <dbReference type="ARBA" id="ARBA00034617"/>
    </source>
</evidence>
<protein>
    <recommendedName>
        <fullName evidence="12">DNA 3'-5' helicase</fullName>
        <ecNumber evidence="12">5.6.2.4</ecNumber>
    </recommendedName>
</protein>
<feature type="binding site" evidence="14">
    <location>
        <begin position="22"/>
        <end position="29"/>
    </location>
    <ligand>
        <name>ATP</name>
        <dbReference type="ChEBI" id="CHEBI:30616"/>
    </ligand>
</feature>
<evidence type="ECO:0000256" key="14">
    <source>
        <dbReference type="PROSITE-ProRule" id="PRU00560"/>
    </source>
</evidence>
<comment type="catalytic activity">
    <reaction evidence="11">
        <text>Couples ATP hydrolysis with the unwinding of duplex DNA by translocating in the 3'-5' direction.</text>
        <dbReference type="EC" id="5.6.2.4"/>
    </reaction>
</comment>
<evidence type="ECO:0000256" key="8">
    <source>
        <dbReference type="ARBA" id="ARBA00023125"/>
    </source>
</evidence>
<dbReference type="InterPro" id="IPR011335">
    <property type="entry name" value="Restrct_endonuc-II-like"/>
</dbReference>
<dbReference type="GO" id="GO:0000725">
    <property type="term" value="P:recombinational repair"/>
    <property type="evidence" value="ECO:0007669"/>
    <property type="project" value="TreeGrafter"/>
</dbReference>
<reference evidence="17" key="2">
    <citation type="submission" date="2021-04" db="EMBL/GenBank/DDBJ databases">
        <authorList>
            <person name="Gilroy R."/>
        </authorList>
    </citation>
    <scope>NUCLEOTIDE SEQUENCE</scope>
    <source>
        <strain evidence="17">ChiGjej4B4-18154</strain>
    </source>
</reference>
<dbReference type="PROSITE" id="PS51217">
    <property type="entry name" value="UVRD_HELICASE_CTER"/>
    <property type="match status" value="1"/>
</dbReference>
<evidence type="ECO:0000256" key="6">
    <source>
        <dbReference type="ARBA" id="ARBA00022839"/>
    </source>
</evidence>
<dbReference type="GO" id="GO:0043138">
    <property type="term" value="F:3'-5' DNA helicase activity"/>
    <property type="evidence" value="ECO:0007669"/>
    <property type="project" value="UniProtKB-EC"/>
</dbReference>
<dbReference type="EMBL" id="DXBV01000017">
    <property type="protein sequence ID" value="HIZ29929.1"/>
    <property type="molecule type" value="Genomic_DNA"/>
</dbReference>
<keyword evidence="4 14" id="KW-0378">Hydrolase</keyword>
<reference evidence="17" key="1">
    <citation type="journal article" date="2021" name="PeerJ">
        <title>Extensive microbial diversity within the chicken gut microbiome revealed by metagenomics and culture.</title>
        <authorList>
            <person name="Gilroy R."/>
            <person name="Ravi A."/>
            <person name="Getino M."/>
            <person name="Pursley I."/>
            <person name="Horton D.L."/>
            <person name="Alikhan N.F."/>
            <person name="Baker D."/>
            <person name="Gharbi K."/>
            <person name="Hall N."/>
            <person name="Watson M."/>
            <person name="Adriaenssens E.M."/>
            <person name="Foster-Nyarko E."/>
            <person name="Jarju S."/>
            <person name="Secka A."/>
            <person name="Antonio M."/>
            <person name="Oren A."/>
            <person name="Chaudhuri R.R."/>
            <person name="La Ragione R."/>
            <person name="Hildebrand F."/>
            <person name="Pallen M.J."/>
        </authorList>
    </citation>
    <scope>NUCLEOTIDE SEQUENCE</scope>
    <source>
        <strain evidence="17">ChiGjej4B4-18154</strain>
    </source>
</reference>
<dbReference type="GO" id="GO:0005829">
    <property type="term" value="C:cytosol"/>
    <property type="evidence" value="ECO:0007669"/>
    <property type="project" value="TreeGrafter"/>
</dbReference>
<dbReference type="Gene3D" id="3.40.50.300">
    <property type="entry name" value="P-loop containing nucleotide triphosphate hydrolases"/>
    <property type="match status" value="4"/>
</dbReference>
<dbReference type="InterPro" id="IPR011604">
    <property type="entry name" value="PDDEXK-like_dom_sf"/>
</dbReference>
<dbReference type="InterPro" id="IPR014017">
    <property type="entry name" value="DNA_helicase_UvrD-like_C"/>
</dbReference>
<evidence type="ECO:0000259" key="15">
    <source>
        <dbReference type="PROSITE" id="PS51198"/>
    </source>
</evidence>
<dbReference type="Pfam" id="PF13361">
    <property type="entry name" value="UvrD_C"/>
    <property type="match status" value="1"/>
</dbReference>
<keyword evidence="10" id="KW-0413">Isomerase</keyword>
<evidence type="ECO:0000256" key="3">
    <source>
        <dbReference type="ARBA" id="ARBA00022763"/>
    </source>
</evidence>
<dbReference type="Pfam" id="PF00580">
    <property type="entry name" value="UvrD-helicase"/>
    <property type="match status" value="1"/>
</dbReference>
<comment type="caution">
    <text evidence="17">The sequence shown here is derived from an EMBL/GenBank/DDBJ whole genome shotgun (WGS) entry which is preliminary data.</text>
</comment>
<comment type="catalytic activity">
    <reaction evidence="13">
        <text>ATP + H2O = ADP + phosphate + H(+)</text>
        <dbReference type="Rhea" id="RHEA:13065"/>
        <dbReference type="ChEBI" id="CHEBI:15377"/>
        <dbReference type="ChEBI" id="CHEBI:15378"/>
        <dbReference type="ChEBI" id="CHEBI:30616"/>
        <dbReference type="ChEBI" id="CHEBI:43474"/>
        <dbReference type="ChEBI" id="CHEBI:456216"/>
        <dbReference type="EC" id="5.6.2.4"/>
    </reaction>
</comment>
<dbReference type="GO" id="GO:0003677">
    <property type="term" value="F:DNA binding"/>
    <property type="evidence" value="ECO:0007669"/>
    <property type="project" value="UniProtKB-KW"/>
</dbReference>
<keyword evidence="7 14" id="KW-0067">ATP-binding</keyword>
<evidence type="ECO:0000256" key="7">
    <source>
        <dbReference type="ARBA" id="ARBA00022840"/>
    </source>
</evidence>
<dbReference type="SUPFAM" id="SSF52980">
    <property type="entry name" value="Restriction endonuclease-like"/>
    <property type="match status" value="1"/>
</dbReference>
<evidence type="ECO:0000256" key="10">
    <source>
        <dbReference type="ARBA" id="ARBA00023235"/>
    </source>
</evidence>